<evidence type="ECO:0000256" key="3">
    <source>
        <dbReference type="ARBA" id="ARBA00022722"/>
    </source>
</evidence>
<dbReference type="PANTHER" id="PTHR12415">
    <property type="entry name" value="TYROSYL-DNA PHOSPHODIESTERASE 1"/>
    <property type="match status" value="1"/>
</dbReference>
<name>A0A4Q9MFS8_9APHY</name>
<dbReference type="EMBL" id="ML143470">
    <property type="protein sequence ID" value="TBU24932.1"/>
    <property type="molecule type" value="Genomic_DNA"/>
</dbReference>
<dbReference type="GO" id="GO:0003690">
    <property type="term" value="F:double-stranded DNA binding"/>
    <property type="evidence" value="ECO:0007669"/>
    <property type="project" value="TreeGrafter"/>
</dbReference>
<feature type="active site" description="Nucleophile" evidence="9">
    <location>
        <position position="293"/>
    </location>
</feature>
<evidence type="ECO:0000256" key="5">
    <source>
        <dbReference type="ARBA" id="ARBA00022801"/>
    </source>
</evidence>
<keyword evidence="4" id="KW-0227">DNA damage</keyword>
<organism evidence="12">
    <name type="scientific">Dichomitus squalens</name>
    <dbReference type="NCBI Taxonomy" id="114155"/>
    <lineage>
        <taxon>Eukaryota</taxon>
        <taxon>Fungi</taxon>
        <taxon>Dikarya</taxon>
        <taxon>Basidiomycota</taxon>
        <taxon>Agaricomycotina</taxon>
        <taxon>Agaricomycetes</taxon>
        <taxon>Polyporales</taxon>
        <taxon>Polyporaceae</taxon>
        <taxon>Dichomitus</taxon>
    </lineage>
</organism>
<evidence type="ECO:0000256" key="8">
    <source>
        <dbReference type="ARBA" id="ARBA00023242"/>
    </source>
</evidence>
<evidence type="ECO:0000256" key="1">
    <source>
        <dbReference type="ARBA" id="ARBA00004123"/>
    </source>
</evidence>
<dbReference type="GO" id="GO:0004527">
    <property type="term" value="F:exonuclease activity"/>
    <property type="evidence" value="ECO:0007669"/>
    <property type="project" value="UniProtKB-KW"/>
</dbReference>
<dbReference type="OrthoDB" id="47785at2759"/>
<comment type="similarity">
    <text evidence="2">Belongs to the tyrosyl-DNA phosphodiesterase family.</text>
</comment>
<keyword evidence="5" id="KW-0378">Hydrolase</keyword>
<evidence type="ECO:0000256" key="10">
    <source>
        <dbReference type="PIRSR" id="PIRSR610347-2"/>
    </source>
</evidence>
<protein>
    <submittedName>
        <fullName evidence="12">Phospholipase D/nuclease</fullName>
    </submittedName>
</protein>
<evidence type="ECO:0000256" key="11">
    <source>
        <dbReference type="SAM" id="MobiDB-lite"/>
    </source>
</evidence>
<feature type="binding site" evidence="10">
    <location>
        <position position="539"/>
    </location>
    <ligand>
        <name>substrate</name>
    </ligand>
</feature>
<comment type="subcellular location">
    <subcellularLocation>
        <location evidence="1">Nucleus</location>
    </subcellularLocation>
</comment>
<dbReference type="Proteomes" id="UP000292957">
    <property type="component" value="Unassembled WGS sequence"/>
</dbReference>
<evidence type="ECO:0000256" key="4">
    <source>
        <dbReference type="ARBA" id="ARBA00022763"/>
    </source>
</evidence>
<feature type="region of interest" description="Disordered" evidence="11">
    <location>
        <begin position="547"/>
        <end position="574"/>
    </location>
</feature>
<reference evidence="12" key="1">
    <citation type="submission" date="2019-01" db="EMBL/GenBank/DDBJ databases">
        <title>Draft genome sequences of three monokaryotic isolates of the white-rot basidiomycete fungus Dichomitus squalens.</title>
        <authorList>
            <consortium name="DOE Joint Genome Institute"/>
            <person name="Lopez S.C."/>
            <person name="Andreopoulos B."/>
            <person name="Pangilinan J."/>
            <person name="Lipzen A."/>
            <person name="Riley R."/>
            <person name="Ahrendt S."/>
            <person name="Ng V."/>
            <person name="Barry K."/>
            <person name="Daum C."/>
            <person name="Grigoriev I.V."/>
            <person name="Hilden K.S."/>
            <person name="Makela M.R."/>
            <person name="de Vries R.P."/>
        </authorList>
    </citation>
    <scope>NUCLEOTIDE SEQUENCE [LARGE SCALE GENOMIC DNA]</scope>
    <source>
        <strain evidence="12">OM18370.1</strain>
    </source>
</reference>
<feature type="active site" description="Proton donor/acceptor" evidence="9">
    <location>
        <position position="537"/>
    </location>
</feature>
<evidence type="ECO:0000256" key="9">
    <source>
        <dbReference type="PIRSR" id="PIRSR610347-1"/>
    </source>
</evidence>
<dbReference type="AlphaFoldDB" id="A0A4Q9MFS8"/>
<keyword evidence="3" id="KW-0540">Nuclease</keyword>
<dbReference type="GO" id="GO:0006281">
    <property type="term" value="P:DNA repair"/>
    <property type="evidence" value="ECO:0007669"/>
    <property type="project" value="UniProtKB-KW"/>
</dbReference>
<feature type="region of interest" description="Disordered" evidence="11">
    <location>
        <begin position="79"/>
        <end position="189"/>
    </location>
</feature>
<keyword evidence="6" id="KW-0269">Exonuclease</keyword>
<proteinExistence type="inferred from homology"/>
<dbReference type="InterPro" id="IPR010347">
    <property type="entry name" value="Tdp1"/>
</dbReference>
<dbReference type="Gene3D" id="3.30.870.10">
    <property type="entry name" value="Endonuclease Chain A"/>
    <property type="match status" value="2"/>
</dbReference>
<keyword evidence="7" id="KW-0234">DNA repair</keyword>
<gene>
    <name evidence="12" type="ORF">BD311DRAFT_531997</name>
</gene>
<dbReference type="CDD" id="cd09122">
    <property type="entry name" value="PLDc_Tdp1_1"/>
    <property type="match status" value="1"/>
</dbReference>
<sequence>MMMRSSGGRHAVAQFDRTADRVVRAIELSKQEFEANQAPSRATEVIAVDANDVDVEEARFKADMLRAIKESEQLEAAKAASLSNVQGPAPSAPTPAAQAGPSFLSERAQMEKERLERLKRRRPDLHQQANTVVIDDSSDNEEQNRGAKRQHISSSSSSGTRRANTYASTSSSTAATASSSRSASRPAAAATRQGQEIFWDGELRQTANKYVIPAQDNRPLFRLSEILTPKEDIEFAIISAYCWDYKFVYQLMDRRTPVIAVDHSPTGEASIKAILPNWIRTTPFLRGGFGCMHMKFMLLFFRTGRLRIVVSTANLVEYDWRDIENTVWVQDVPKRPSPEPADPKVEDFASALVRMLHGVNVAPALVNHLKNEHPNLPLQRLEELRTHWDFSRVKARLIPSIAGKHEGWPKVILTGHTYLMKSLKDIGAETPKDKDLVLECQGSSVGAYTTAWLNEFYCSARGESAQTWLDGPKSRRAKLPLPPIKILFPTAQYVRDSVLGEVGGGTMFCRRKQWEGKNFPRELFHQTRSKRGRVLMHSKMVLGTFRDKRRKQQTLTDSEDEAEDGRNADSGSRDRQQLAGWVYVGSHNFTPSAWGTLTGSAFNPTLNITNYELGVLIPLHSQQEIDSVACWERPPQKYVIGRDEPWIQSESPAFVEDV</sequence>
<dbReference type="GO" id="GO:0003697">
    <property type="term" value="F:single-stranded DNA binding"/>
    <property type="evidence" value="ECO:0007669"/>
    <property type="project" value="TreeGrafter"/>
</dbReference>
<evidence type="ECO:0000256" key="6">
    <source>
        <dbReference type="ARBA" id="ARBA00022839"/>
    </source>
</evidence>
<dbReference type="CDD" id="cd09123">
    <property type="entry name" value="PLDc_Tdp1_2"/>
    <property type="match status" value="1"/>
</dbReference>
<dbReference type="SUPFAM" id="SSF56024">
    <property type="entry name" value="Phospholipase D/nuclease"/>
    <property type="match status" value="2"/>
</dbReference>
<dbReference type="GO" id="GO:0005634">
    <property type="term" value="C:nucleus"/>
    <property type="evidence" value="ECO:0007669"/>
    <property type="project" value="UniProtKB-SubCell"/>
</dbReference>
<feature type="compositionally biased region" description="Low complexity" evidence="11">
    <location>
        <begin position="86"/>
        <end position="102"/>
    </location>
</feature>
<evidence type="ECO:0000256" key="2">
    <source>
        <dbReference type="ARBA" id="ARBA00010205"/>
    </source>
</evidence>
<dbReference type="PANTHER" id="PTHR12415:SF0">
    <property type="entry name" value="TYROSYL-DNA PHOSPHODIESTERASE 1"/>
    <property type="match status" value="1"/>
</dbReference>
<dbReference type="GO" id="GO:0017005">
    <property type="term" value="F:3'-tyrosyl-DNA phosphodiesterase activity"/>
    <property type="evidence" value="ECO:0007669"/>
    <property type="project" value="TreeGrafter"/>
</dbReference>
<feature type="binding site" evidence="10">
    <location>
        <position position="295"/>
    </location>
    <ligand>
        <name>substrate</name>
    </ligand>
</feature>
<accession>A0A4Q9MFS8</accession>
<evidence type="ECO:0000313" key="12">
    <source>
        <dbReference type="EMBL" id="TBU24932.1"/>
    </source>
</evidence>
<dbReference type="Pfam" id="PF06087">
    <property type="entry name" value="Tyr-DNA_phospho"/>
    <property type="match status" value="1"/>
</dbReference>
<evidence type="ECO:0000256" key="7">
    <source>
        <dbReference type="ARBA" id="ARBA00023204"/>
    </source>
</evidence>
<feature type="compositionally biased region" description="Basic and acidic residues" evidence="11">
    <location>
        <begin position="564"/>
        <end position="574"/>
    </location>
</feature>
<keyword evidence="8" id="KW-0539">Nucleus</keyword>
<feature type="compositionally biased region" description="Low complexity" evidence="11">
    <location>
        <begin position="153"/>
        <end position="189"/>
    </location>
</feature>